<comment type="caution">
    <text evidence="1">The sequence shown here is derived from an EMBL/GenBank/DDBJ whole genome shotgun (WGS) entry which is preliminary data.</text>
</comment>
<organism evidence="1 2">
    <name type="scientific">Cucumis melo var. makuwa</name>
    <name type="common">Oriental melon</name>
    <dbReference type="NCBI Taxonomy" id="1194695"/>
    <lineage>
        <taxon>Eukaryota</taxon>
        <taxon>Viridiplantae</taxon>
        <taxon>Streptophyta</taxon>
        <taxon>Embryophyta</taxon>
        <taxon>Tracheophyta</taxon>
        <taxon>Spermatophyta</taxon>
        <taxon>Magnoliopsida</taxon>
        <taxon>eudicotyledons</taxon>
        <taxon>Gunneridae</taxon>
        <taxon>Pentapetalae</taxon>
        <taxon>rosids</taxon>
        <taxon>fabids</taxon>
        <taxon>Cucurbitales</taxon>
        <taxon>Cucurbitaceae</taxon>
        <taxon>Benincaseae</taxon>
        <taxon>Cucumis</taxon>
    </lineage>
</organism>
<dbReference type="AlphaFoldDB" id="A0A5A7U4J4"/>
<dbReference type="OrthoDB" id="76215at2759"/>
<accession>A0A5A7U4J4</accession>
<name>A0A5A7U4J4_CUCMM</name>
<gene>
    <name evidence="1" type="ORF">E6C27_scaffold675G002110</name>
</gene>
<protein>
    <submittedName>
        <fullName evidence="1">Retrotransposon protein</fullName>
    </submittedName>
</protein>
<evidence type="ECO:0000313" key="1">
    <source>
        <dbReference type="EMBL" id="KAA0050178.1"/>
    </source>
</evidence>
<reference evidence="1 2" key="1">
    <citation type="submission" date="2019-08" db="EMBL/GenBank/DDBJ databases">
        <title>Draft genome sequences of two oriental melons (Cucumis melo L. var makuwa).</title>
        <authorList>
            <person name="Kwon S.-Y."/>
        </authorList>
    </citation>
    <scope>NUCLEOTIDE SEQUENCE [LARGE SCALE GENOMIC DNA]</scope>
    <source>
        <strain evidence="2">cv. SW 3</strain>
        <tissue evidence="1">Leaf</tissue>
    </source>
</reference>
<evidence type="ECO:0000313" key="2">
    <source>
        <dbReference type="Proteomes" id="UP000321393"/>
    </source>
</evidence>
<sequence>MVEMFFHILAHDVKNHMIQREFMRSVSNGCTNQRWRWFEVYTSLKLCTSNHPTSDLVSNHQLCVAELPRLAADSCILRDATSRPNGRKVFKGYYYLVDAVYPNPKGFLTPYRGQSYHFRDVGPTCSGFGWNDEQKCIVAKKKVFDNWVKSHLAVKDLLNKLFSHNDELSYVFGKNRTMEARPETFTDVGSNDPAGYEAFAADAAPDMDF</sequence>
<dbReference type="Proteomes" id="UP000321393">
    <property type="component" value="Unassembled WGS sequence"/>
</dbReference>
<dbReference type="EMBL" id="SSTE01011930">
    <property type="protein sequence ID" value="KAA0050178.1"/>
    <property type="molecule type" value="Genomic_DNA"/>
</dbReference>
<proteinExistence type="predicted"/>